<comment type="similarity">
    <text evidence="1">Belongs to the 2-oxoacid dehydrogenase family.</text>
</comment>
<comment type="caution">
    <text evidence="3">The sequence shown here is derived from an EMBL/GenBank/DDBJ whole genome shotgun (WGS) entry which is preliminary data.</text>
</comment>
<name>X0X264_9ZZZZ</name>
<evidence type="ECO:0000313" key="3">
    <source>
        <dbReference type="EMBL" id="GAG30738.1"/>
    </source>
</evidence>
<dbReference type="Gene3D" id="4.10.320.10">
    <property type="entry name" value="E3-binding domain"/>
    <property type="match status" value="1"/>
</dbReference>
<proteinExistence type="inferred from homology"/>
<organism evidence="3">
    <name type="scientific">marine sediment metagenome</name>
    <dbReference type="NCBI Taxonomy" id="412755"/>
    <lineage>
        <taxon>unclassified sequences</taxon>
        <taxon>metagenomes</taxon>
        <taxon>ecological metagenomes</taxon>
    </lineage>
</organism>
<dbReference type="AlphaFoldDB" id="X0X264"/>
<dbReference type="GO" id="GO:0016746">
    <property type="term" value="F:acyltransferase activity"/>
    <property type="evidence" value="ECO:0007669"/>
    <property type="project" value="InterPro"/>
</dbReference>
<dbReference type="InterPro" id="IPR004167">
    <property type="entry name" value="PSBD"/>
</dbReference>
<gene>
    <name evidence="3" type="ORF">S01H1_64646</name>
</gene>
<evidence type="ECO:0000256" key="1">
    <source>
        <dbReference type="ARBA" id="ARBA00007317"/>
    </source>
</evidence>
<dbReference type="PROSITE" id="PS51826">
    <property type="entry name" value="PSBD"/>
    <property type="match status" value="1"/>
</dbReference>
<accession>X0X264</accession>
<dbReference type="InterPro" id="IPR036625">
    <property type="entry name" value="E3-bd_dom_sf"/>
</dbReference>
<sequence length="56" mass="6171">VAESEQDEIKEVNISAAALKLTKEFDISTYAIQFIKPTGAGGKITVKDVRKYLEGR</sequence>
<dbReference type="EMBL" id="BARS01042615">
    <property type="protein sequence ID" value="GAG30738.1"/>
    <property type="molecule type" value="Genomic_DNA"/>
</dbReference>
<protein>
    <recommendedName>
        <fullName evidence="2">Peripheral subunit-binding (PSBD) domain-containing protein</fullName>
    </recommendedName>
</protein>
<reference evidence="3" key="1">
    <citation type="journal article" date="2014" name="Front. Microbiol.">
        <title>High frequency of phylogenetically diverse reductive dehalogenase-homologous genes in deep subseafloor sedimentary metagenomes.</title>
        <authorList>
            <person name="Kawai M."/>
            <person name="Futagami T."/>
            <person name="Toyoda A."/>
            <person name="Takaki Y."/>
            <person name="Nishi S."/>
            <person name="Hori S."/>
            <person name="Arai W."/>
            <person name="Tsubouchi T."/>
            <person name="Morono Y."/>
            <person name="Uchiyama I."/>
            <person name="Ito T."/>
            <person name="Fujiyama A."/>
            <person name="Inagaki F."/>
            <person name="Takami H."/>
        </authorList>
    </citation>
    <scope>NUCLEOTIDE SEQUENCE</scope>
    <source>
        <strain evidence="3">Expedition CK06-06</strain>
    </source>
</reference>
<feature type="domain" description="Peripheral subunit-binding (PSBD)" evidence="2">
    <location>
        <begin position="13"/>
        <end position="53"/>
    </location>
</feature>
<evidence type="ECO:0000259" key="2">
    <source>
        <dbReference type="PROSITE" id="PS51826"/>
    </source>
</evidence>
<feature type="non-terminal residue" evidence="3">
    <location>
        <position position="1"/>
    </location>
</feature>
<dbReference type="SUPFAM" id="SSF47005">
    <property type="entry name" value="Peripheral subunit-binding domain of 2-oxo acid dehydrogenase complex"/>
    <property type="match status" value="1"/>
</dbReference>